<keyword evidence="4 7" id="KW-0067">ATP-binding</keyword>
<keyword evidence="3" id="KW-0547">Nucleotide-binding</keyword>
<reference evidence="7 8" key="1">
    <citation type="journal article" date="2019" name="Nat. Microbiol.">
        <title>Mediterranean grassland soil C-N compound turnover is dependent on rainfall and depth, and is mediated by genomically divergent microorganisms.</title>
        <authorList>
            <person name="Diamond S."/>
            <person name="Andeer P.F."/>
            <person name="Li Z."/>
            <person name="Crits-Christoph A."/>
            <person name="Burstein D."/>
            <person name="Anantharaman K."/>
            <person name="Lane K.R."/>
            <person name="Thomas B.C."/>
            <person name="Pan C."/>
            <person name="Northen T.R."/>
            <person name="Banfield J.F."/>
        </authorList>
    </citation>
    <scope>NUCLEOTIDE SEQUENCE [LARGE SCALE GENOMIC DNA]</scope>
    <source>
        <strain evidence="7">WS_2</strain>
    </source>
</reference>
<evidence type="ECO:0000256" key="2">
    <source>
        <dbReference type="ARBA" id="ARBA00022448"/>
    </source>
</evidence>
<dbReference type="GO" id="GO:0015658">
    <property type="term" value="F:branched-chain amino acid transmembrane transporter activity"/>
    <property type="evidence" value="ECO:0007669"/>
    <property type="project" value="TreeGrafter"/>
</dbReference>
<dbReference type="AlphaFoldDB" id="A0A538SJJ0"/>
<evidence type="ECO:0000313" key="7">
    <source>
        <dbReference type="EMBL" id="TMQ51527.1"/>
    </source>
</evidence>
<dbReference type="InterPro" id="IPR003439">
    <property type="entry name" value="ABC_transporter-like_ATP-bd"/>
</dbReference>
<dbReference type="SMART" id="SM00382">
    <property type="entry name" value="AAA"/>
    <property type="match status" value="1"/>
</dbReference>
<dbReference type="SUPFAM" id="SSF52540">
    <property type="entry name" value="P-loop containing nucleoside triphosphate hydrolases"/>
    <property type="match status" value="1"/>
</dbReference>
<dbReference type="GO" id="GO:0016887">
    <property type="term" value="F:ATP hydrolysis activity"/>
    <property type="evidence" value="ECO:0007669"/>
    <property type="project" value="InterPro"/>
</dbReference>
<dbReference type="GO" id="GO:0005524">
    <property type="term" value="F:ATP binding"/>
    <property type="evidence" value="ECO:0007669"/>
    <property type="project" value="UniProtKB-KW"/>
</dbReference>
<evidence type="ECO:0000256" key="5">
    <source>
        <dbReference type="ARBA" id="ARBA00022970"/>
    </source>
</evidence>
<sequence>MSALLAVEGIDVAYGDFQVLWQTDLRVDAGEIVAALGPNGAGKSTLMNTISGLLKPQAGRITFDTKRIDGLPAHRTAGEGIAHVLERRRLFPFLTVLDNVLLGAHNWNARPHRDETLARVETLFPVLKSRRTQLAHTLSGGEQQMVAIARGLMARPKLLMVDEPFLGLAPMLVQEIGALVRRIRDEQGISVLFIEQNVELALQLADRGYIFESGRTTLNG</sequence>
<accession>A0A538SJJ0</accession>
<proteinExistence type="inferred from homology"/>
<dbReference type="InterPro" id="IPR003593">
    <property type="entry name" value="AAA+_ATPase"/>
</dbReference>
<comment type="similarity">
    <text evidence="1">Belongs to the ABC transporter superfamily.</text>
</comment>
<dbReference type="PROSITE" id="PS50893">
    <property type="entry name" value="ABC_TRANSPORTER_2"/>
    <property type="match status" value="1"/>
</dbReference>
<keyword evidence="2" id="KW-0813">Transport</keyword>
<comment type="caution">
    <text evidence="7">The sequence shown here is derived from an EMBL/GenBank/DDBJ whole genome shotgun (WGS) entry which is preliminary data.</text>
</comment>
<feature type="non-terminal residue" evidence="7">
    <location>
        <position position="220"/>
    </location>
</feature>
<dbReference type="EMBL" id="VBOS01000371">
    <property type="protein sequence ID" value="TMQ51527.1"/>
    <property type="molecule type" value="Genomic_DNA"/>
</dbReference>
<evidence type="ECO:0000313" key="8">
    <source>
        <dbReference type="Proteomes" id="UP000317716"/>
    </source>
</evidence>
<evidence type="ECO:0000256" key="1">
    <source>
        <dbReference type="ARBA" id="ARBA00005417"/>
    </source>
</evidence>
<dbReference type="PROSITE" id="PS00211">
    <property type="entry name" value="ABC_TRANSPORTER_1"/>
    <property type="match status" value="1"/>
</dbReference>
<organism evidence="7 8">
    <name type="scientific">Eiseniibacteriota bacterium</name>
    <dbReference type="NCBI Taxonomy" id="2212470"/>
    <lineage>
        <taxon>Bacteria</taxon>
        <taxon>Candidatus Eiseniibacteriota</taxon>
    </lineage>
</organism>
<dbReference type="PANTHER" id="PTHR43820">
    <property type="entry name" value="HIGH-AFFINITY BRANCHED-CHAIN AMINO ACID TRANSPORT ATP-BINDING PROTEIN LIVF"/>
    <property type="match status" value="1"/>
</dbReference>
<keyword evidence="5" id="KW-0029">Amino-acid transport</keyword>
<dbReference type="Pfam" id="PF00005">
    <property type="entry name" value="ABC_tran"/>
    <property type="match status" value="1"/>
</dbReference>
<dbReference type="InterPro" id="IPR017871">
    <property type="entry name" value="ABC_transporter-like_CS"/>
</dbReference>
<feature type="domain" description="ABC transporter" evidence="6">
    <location>
        <begin position="5"/>
        <end position="220"/>
    </location>
</feature>
<gene>
    <name evidence="7" type="ORF">E6K72_10375</name>
</gene>
<dbReference type="Proteomes" id="UP000317716">
    <property type="component" value="Unassembled WGS sequence"/>
</dbReference>
<dbReference type="CDD" id="cd03224">
    <property type="entry name" value="ABC_TM1139_LivF_branched"/>
    <property type="match status" value="1"/>
</dbReference>
<dbReference type="InterPro" id="IPR027417">
    <property type="entry name" value="P-loop_NTPase"/>
</dbReference>
<dbReference type="Gene3D" id="3.40.50.300">
    <property type="entry name" value="P-loop containing nucleotide triphosphate hydrolases"/>
    <property type="match status" value="1"/>
</dbReference>
<dbReference type="InterPro" id="IPR052156">
    <property type="entry name" value="BCAA_Transport_ATP-bd_LivF"/>
</dbReference>
<dbReference type="GO" id="GO:0015807">
    <property type="term" value="P:L-amino acid transport"/>
    <property type="evidence" value="ECO:0007669"/>
    <property type="project" value="TreeGrafter"/>
</dbReference>
<name>A0A538SJJ0_UNCEI</name>
<protein>
    <submittedName>
        <fullName evidence="7">ABC transporter ATP-binding protein</fullName>
    </submittedName>
</protein>
<dbReference type="PANTHER" id="PTHR43820:SF4">
    <property type="entry name" value="HIGH-AFFINITY BRANCHED-CHAIN AMINO ACID TRANSPORT ATP-BINDING PROTEIN LIVF"/>
    <property type="match status" value="1"/>
</dbReference>
<evidence type="ECO:0000259" key="6">
    <source>
        <dbReference type="PROSITE" id="PS50893"/>
    </source>
</evidence>
<evidence type="ECO:0000256" key="3">
    <source>
        <dbReference type="ARBA" id="ARBA00022741"/>
    </source>
</evidence>
<evidence type="ECO:0000256" key="4">
    <source>
        <dbReference type="ARBA" id="ARBA00022840"/>
    </source>
</evidence>